<protein>
    <submittedName>
        <fullName evidence="1">Formyltransferase</fullName>
    </submittedName>
</protein>
<gene>
    <name evidence="1" type="ORF">EOE48_13185</name>
</gene>
<comment type="caution">
    <text evidence="1">The sequence shown here is derived from an EMBL/GenBank/DDBJ whole genome shotgun (WGS) entry which is preliminary data.</text>
</comment>
<dbReference type="EMBL" id="SACP01000011">
    <property type="protein sequence ID" value="RVU17826.1"/>
    <property type="molecule type" value="Genomic_DNA"/>
</dbReference>
<proteinExistence type="predicted"/>
<dbReference type="OrthoDB" id="7914675at2"/>
<sequence length="355" mass="35339">MTAWVKGRPAQPDAALAAAADLLGRARAPLVAGLCADAAAIGAAYRLARDLGATVDPAAGPGLYADLAALAAAGAMTTSPAEAAGRADGLLAVGHRPWADPLLAGLAAGTPSRGRAAGSARAVLALGGTPGGTGQATLYPAPDGLPAALGLLRGLAAGRIAGDHALSDLAARLRGALFAVVAYDPAELGPLGTEMLTGLVKDLNTATRAFALPLGVSHQGRAVAQVAAWTTGQGPRVGFGRGRAEHDPWRCDAARQTAAGEADAALWLAALPAPRPDWTRTVPTVALLGEAAGDEAEVVIRVAVPGRERGGALWHPGRAAIAWHPATAPAGAPDAEDILAGLRARLAPTEHPASC</sequence>
<dbReference type="AlphaFoldDB" id="A0A437P6D0"/>
<evidence type="ECO:0000313" key="1">
    <source>
        <dbReference type="EMBL" id="RVU17826.1"/>
    </source>
</evidence>
<name>A0A437P6D0_9HYPH</name>
<evidence type="ECO:0000313" key="2">
    <source>
        <dbReference type="Proteomes" id="UP000286997"/>
    </source>
</evidence>
<dbReference type="RefSeq" id="WP_127729699.1">
    <property type="nucleotide sequence ID" value="NZ_SACP01000011.1"/>
</dbReference>
<dbReference type="GO" id="GO:0016740">
    <property type="term" value="F:transferase activity"/>
    <property type="evidence" value="ECO:0007669"/>
    <property type="project" value="UniProtKB-KW"/>
</dbReference>
<accession>A0A437P6D0</accession>
<dbReference type="Proteomes" id="UP000286997">
    <property type="component" value="Unassembled WGS sequence"/>
</dbReference>
<keyword evidence="1" id="KW-0808">Transferase</keyword>
<organism evidence="1 2">
    <name type="scientific">Methylobacterium oryzihabitans</name>
    <dbReference type="NCBI Taxonomy" id="2499852"/>
    <lineage>
        <taxon>Bacteria</taxon>
        <taxon>Pseudomonadati</taxon>
        <taxon>Pseudomonadota</taxon>
        <taxon>Alphaproteobacteria</taxon>
        <taxon>Hyphomicrobiales</taxon>
        <taxon>Methylobacteriaceae</taxon>
        <taxon>Methylobacterium</taxon>
    </lineage>
</organism>
<keyword evidence="2" id="KW-1185">Reference proteome</keyword>
<reference evidence="1 2" key="1">
    <citation type="submission" date="2019-01" db="EMBL/GenBank/DDBJ databases">
        <authorList>
            <person name="Chen W.-M."/>
        </authorList>
    </citation>
    <scope>NUCLEOTIDE SEQUENCE [LARGE SCALE GENOMIC DNA]</scope>
    <source>
        <strain evidence="1 2">TER-1</strain>
    </source>
</reference>